<gene>
    <name evidence="4" type="ORF">Slati_1963400</name>
</gene>
<dbReference type="SUPFAM" id="SSF56176">
    <property type="entry name" value="FAD-binding/transporter-associated domain-like"/>
    <property type="match status" value="1"/>
</dbReference>
<proteinExistence type="predicted"/>
<dbReference type="InterPro" id="IPR036318">
    <property type="entry name" value="FAD-bd_PCMH-like_sf"/>
</dbReference>
<dbReference type="InterPro" id="IPR006094">
    <property type="entry name" value="Oxid_FAD_bind_N"/>
</dbReference>
<sequence>MNTPTISTLIFFLSLLFSWSCAASADGNVDGFLDCLRQEFQNYSSISSLVYTPINSTFQSVLDFSIRNLRFMSDSTPKPQVIIIPNYEDQIPPIIYCAKQNQLEVRTRGGGHDFEGRSYVSEFPFVIIDLLNLSEVTVDVRRRTAWVGGGATLGMLYYNIATKSPRLGFPGGFCPTVGVGGHISGGGFGILIRKYGLAADNIIDARIVDVNGRILNRKSMGEDLFWAIRGGGGASFGVILAWKVRLVDVPKRVTVFTIHRDLQKNATQLIHRWQYVAPNFGKDLFLRVIATRNTTSEGMMTIRTTFNSVFLGGIDRLLEVMQEKFPELGLVREDCTEMSWIQSILYNAGFPIDSLEPLLDRFQHDTGYYKGKSDYVQKSIPIKGLKAYGDCSMNQKPSWESYC</sequence>
<protein>
    <submittedName>
        <fullName evidence="4">Berberine bridge enzyme-like 8</fullName>
    </submittedName>
</protein>
<evidence type="ECO:0000313" key="4">
    <source>
        <dbReference type="EMBL" id="KAL0442407.1"/>
    </source>
</evidence>
<keyword evidence="2" id="KW-0732">Signal</keyword>
<dbReference type="EMBL" id="JACGWN010000007">
    <property type="protein sequence ID" value="KAL0442407.1"/>
    <property type="molecule type" value="Genomic_DNA"/>
</dbReference>
<dbReference type="InterPro" id="IPR016166">
    <property type="entry name" value="FAD-bd_PCMH"/>
</dbReference>
<feature type="chain" id="PRO_5043643670" evidence="2">
    <location>
        <begin position="26"/>
        <end position="403"/>
    </location>
</feature>
<dbReference type="Gene3D" id="3.30.465.10">
    <property type="match status" value="1"/>
</dbReference>
<dbReference type="GO" id="GO:0071949">
    <property type="term" value="F:FAD binding"/>
    <property type="evidence" value="ECO:0007669"/>
    <property type="project" value="InterPro"/>
</dbReference>
<name>A0AAW2WKU5_9LAMI</name>
<accession>A0AAW2WKU5</accession>
<reference evidence="4" key="1">
    <citation type="submission" date="2020-06" db="EMBL/GenBank/DDBJ databases">
        <authorList>
            <person name="Li T."/>
            <person name="Hu X."/>
            <person name="Zhang T."/>
            <person name="Song X."/>
            <person name="Zhang H."/>
            <person name="Dai N."/>
            <person name="Sheng W."/>
            <person name="Hou X."/>
            <person name="Wei L."/>
        </authorList>
    </citation>
    <scope>NUCLEOTIDE SEQUENCE</scope>
    <source>
        <strain evidence="4">KEN1</strain>
        <tissue evidence="4">Leaf</tissue>
    </source>
</reference>
<comment type="caution">
    <text evidence="4">The sequence shown here is derived from an EMBL/GenBank/DDBJ whole genome shotgun (WGS) entry which is preliminary data.</text>
</comment>
<reference evidence="4" key="2">
    <citation type="journal article" date="2024" name="Plant">
        <title>Genomic evolution and insights into agronomic trait innovations of Sesamum species.</title>
        <authorList>
            <person name="Miao H."/>
            <person name="Wang L."/>
            <person name="Qu L."/>
            <person name="Liu H."/>
            <person name="Sun Y."/>
            <person name="Le M."/>
            <person name="Wang Q."/>
            <person name="Wei S."/>
            <person name="Zheng Y."/>
            <person name="Lin W."/>
            <person name="Duan Y."/>
            <person name="Cao H."/>
            <person name="Xiong S."/>
            <person name="Wang X."/>
            <person name="Wei L."/>
            <person name="Li C."/>
            <person name="Ma Q."/>
            <person name="Ju M."/>
            <person name="Zhao R."/>
            <person name="Li G."/>
            <person name="Mu C."/>
            <person name="Tian Q."/>
            <person name="Mei H."/>
            <person name="Zhang T."/>
            <person name="Gao T."/>
            <person name="Zhang H."/>
        </authorList>
    </citation>
    <scope>NUCLEOTIDE SEQUENCE</scope>
    <source>
        <strain evidence="4">KEN1</strain>
    </source>
</reference>
<organism evidence="4">
    <name type="scientific">Sesamum latifolium</name>
    <dbReference type="NCBI Taxonomy" id="2727402"/>
    <lineage>
        <taxon>Eukaryota</taxon>
        <taxon>Viridiplantae</taxon>
        <taxon>Streptophyta</taxon>
        <taxon>Embryophyta</taxon>
        <taxon>Tracheophyta</taxon>
        <taxon>Spermatophyta</taxon>
        <taxon>Magnoliopsida</taxon>
        <taxon>eudicotyledons</taxon>
        <taxon>Gunneridae</taxon>
        <taxon>Pentapetalae</taxon>
        <taxon>asterids</taxon>
        <taxon>lamiids</taxon>
        <taxon>Lamiales</taxon>
        <taxon>Pedaliaceae</taxon>
        <taxon>Sesamum</taxon>
    </lineage>
</organism>
<dbReference type="PROSITE" id="PS51387">
    <property type="entry name" value="FAD_PCMH"/>
    <property type="match status" value="1"/>
</dbReference>
<feature type="domain" description="FAD-binding PCMH-type" evidence="3">
    <location>
        <begin position="75"/>
        <end position="249"/>
    </location>
</feature>
<feature type="signal peptide" evidence="2">
    <location>
        <begin position="1"/>
        <end position="25"/>
    </location>
</feature>
<dbReference type="Pfam" id="PF01565">
    <property type="entry name" value="FAD_binding_4"/>
    <property type="match status" value="1"/>
</dbReference>
<dbReference type="Gene3D" id="3.40.462.20">
    <property type="match status" value="1"/>
</dbReference>
<dbReference type="Gene3D" id="3.30.43.10">
    <property type="entry name" value="Uridine Diphospho-n-acetylenolpyruvylglucosamine Reductase, domain 2"/>
    <property type="match status" value="1"/>
</dbReference>
<dbReference type="PANTHER" id="PTHR32448">
    <property type="entry name" value="OS08G0158400 PROTEIN"/>
    <property type="match status" value="1"/>
</dbReference>
<evidence type="ECO:0000259" key="3">
    <source>
        <dbReference type="PROSITE" id="PS51387"/>
    </source>
</evidence>
<evidence type="ECO:0000256" key="2">
    <source>
        <dbReference type="SAM" id="SignalP"/>
    </source>
</evidence>
<dbReference type="AlphaFoldDB" id="A0AAW2WKU5"/>
<dbReference type="InterPro" id="IPR016167">
    <property type="entry name" value="FAD-bd_PCMH_sub1"/>
</dbReference>
<evidence type="ECO:0000256" key="1">
    <source>
        <dbReference type="ARBA" id="ARBA00001974"/>
    </source>
</evidence>
<dbReference type="InterPro" id="IPR016169">
    <property type="entry name" value="FAD-bd_PCMH_sub2"/>
</dbReference>
<comment type="cofactor">
    <cofactor evidence="1">
        <name>FAD</name>
        <dbReference type="ChEBI" id="CHEBI:57692"/>
    </cofactor>
</comment>